<dbReference type="GO" id="GO:1902929">
    <property type="term" value="C:plasma membrane of growing cell tip"/>
    <property type="evidence" value="ECO:0007669"/>
    <property type="project" value="TreeGrafter"/>
</dbReference>
<accession>A0A6G1I702</accession>
<feature type="transmembrane region" description="Helical" evidence="1">
    <location>
        <begin position="1141"/>
        <end position="1168"/>
    </location>
</feature>
<dbReference type="AlphaFoldDB" id="A0A6G1I702"/>
<dbReference type="EMBL" id="ML996689">
    <property type="protein sequence ID" value="KAF2403827.1"/>
    <property type="molecule type" value="Genomic_DNA"/>
</dbReference>
<keyword evidence="1" id="KW-1133">Transmembrane helix</keyword>
<dbReference type="PANTHER" id="PTHR31778">
    <property type="entry name" value="BUD SITE SELECTION PROTEIN RAX2"/>
    <property type="match status" value="1"/>
</dbReference>
<feature type="domain" description="Rax2-like second" evidence="4">
    <location>
        <begin position="221"/>
        <end position="368"/>
    </location>
</feature>
<reference evidence="6" key="1">
    <citation type="journal article" date="2020" name="Stud. Mycol.">
        <title>101 Dothideomycetes genomes: a test case for predicting lifestyles and emergence of pathogens.</title>
        <authorList>
            <person name="Haridas S."/>
            <person name="Albert R."/>
            <person name="Binder M."/>
            <person name="Bloem J."/>
            <person name="Labutti K."/>
            <person name="Salamov A."/>
            <person name="Andreopoulos B."/>
            <person name="Baker S."/>
            <person name="Barry K."/>
            <person name="Bills G."/>
            <person name="Bluhm B."/>
            <person name="Cannon C."/>
            <person name="Castanera R."/>
            <person name="Culley D."/>
            <person name="Daum C."/>
            <person name="Ezra D."/>
            <person name="Gonzalez J."/>
            <person name="Henrissat B."/>
            <person name="Kuo A."/>
            <person name="Liang C."/>
            <person name="Lipzen A."/>
            <person name="Lutzoni F."/>
            <person name="Magnuson J."/>
            <person name="Mondo S."/>
            <person name="Nolan M."/>
            <person name="Ohm R."/>
            <person name="Pangilinan J."/>
            <person name="Park H.-J."/>
            <person name="Ramirez L."/>
            <person name="Alfaro M."/>
            <person name="Sun H."/>
            <person name="Tritt A."/>
            <person name="Yoshinaga Y."/>
            <person name="Zwiers L.-H."/>
            <person name="Turgeon B."/>
            <person name="Goodwin S."/>
            <person name="Spatafora J."/>
            <person name="Crous P."/>
            <person name="Grigoriev I."/>
        </authorList>
    </citation>
    <scope>NUCLEOTIDE SEQUENCE</scope>
    <source>
        <strain evidence="6">CBS 262.69</strain>
    </source>
</reference>
<dbReference type="InterPro" id="IPR048265">
    <property type="entry name" value="Rax2-like_third"/>
</dbReference>
<gene>
    <name evidence="6" type="ORF">EJ06DRAFT_295825</name>
</gene>
<keyword evidence="1" id="KW-0812">Transmembrane</keyword>
<feature type="signal peptide" evidence="2">
    <location>
        <begin position="1"/>
        <end position="25"/>
    </location>
</feature>
<evidence type="ECO:0000259" key="3">
    <source>
        <dbReference type="Pfam" id="PF12768"/>
    </source>
</evidence>
<dbReference type="InterPro" id="IPR011043">
    <property type="entry name" value="Gal_Oxase/kelch_b-propeller"/>
</dbReference>
<dbReference type="Pfam" id="PF20843">
    <property type="entry name" value="Rax2_3"/>
    <property type="match status" value="1"/>
</dbReference>
<dbReference type="OrthoDB" id="2503993at2759"/>
<protein>
    <submittedName>
        <fullName evidence="6">Cellular morphogenesis protein</fullName>
    </submittedName>
</protein>
<evidence type="ECO:0000256" key="2">
    <source>
        <dbReference type="SAM" id="SignalP"/>
    </source>
</evidence>
<feature type="domain" description="Rax2-like C-terminal" evidence="3">
    <location>
        <begin position="892"/>
        <end position="1135"/>
    </location>
</feature>
<dbReference type="Pfam" id="PF12768">
    <property type="entry name" value="Rax2"/>
    <property type="match status" value="1"/>
</dbReference>
<proteinExistence type="predicted"/>
<dbReference type="SUPFAM" id="SSF50965">
    <property type="entry name" value="Galactose oxidase, central domain"/>
    <property type="match status" value="1"/>
</dbReference>
<sequence>MRSKLSLRASVFLATAACVVPAAQALTFKPVPAANLDLSQLGRIAVAGDFDAISVFQYYGQNENGTTSQGSHSLLSRYPSGVFATLLASDAYISSMCSIMKDGKVEGVVIGGNFTSLGEIEASGLALFNPTTNTVQPISGLKGKVQAVYCDTSSNNVYVGGSFSAANSTNAVVYSTTQNFTNLPFGGFNGAVNSIIKGPNGNIIFGGSFDGLGNATTPQMRDSQVVPLGTGTITASTTSSQAGFDDPKNIICKTGDNGAGSTWLLADNAPGAWTATFQFGFNPTKLRLYNTNQDGRGTKTFRFTAIPINGIMNLTYSDPTSGETRYCDATCPLPEGNTTAQDFHFVNSIGMNGFRLDISDWYGSGAGLSGIELFQDDIYVFAVDRFNEPKCDSVSNGARATATGPWKESQSLASTSNYLSAQLSGDIDSSSASVVFQPDIKQSGNYSVMIYTPGCLQDNTCSSRGKVNITGGMASTTRTSAAPVSTELYQTNNFDKYDEIYLGYVEASSSNFRPSITIAPSAGQKGPLTFVAQRVRFFLRQSTGGLNGVFEWDPNSKTVDKDFSKSAIDAAAMSLNAGATVNSIAVQGKTLYVAGNLSSTGLSNVFSITDAARSLSEGGLNGEVKAMFQNGSALFMGGSFTGTLTGKTSGLQGFAAYDTATNGWVPLGAGVNGSVSYLVPFSLNLGGKKAETAIALTGWFNKVNGFGKFQELDVHNFAVWVPGRNNWLQNLNLPSISLQGMLTVGLDVPGNPPLFGGSVSSQALNANGAAQLSNSGKDINLQSFPVAVAPQASSSRKRAISADSTGVLTGEYYNKNNFNLTILGGQFTAKASNGSTVQNLAILNGSNKDEVTGFVSGINSGSTVRALGTQGSMLFVGGSVTGTIQGTKVSGMVVYDLSRMDYAQTQPPAFGGSNVSVNAIAPQPTGSNVFVGGNFKSASELDCPALCVYDTGRSQWNSPGNGLKGEVKSLNWVDNTHLLLAGTLSVNGNDSATVLYDSKAQKFTALGGPAGIAAATPGTSDGSQFWVSGKTADGGAMLEKWDGTHWKPAEPALGAGSEIKGLQIFTTNDKHDSSPLVDRNNVLLVLGHISLPAFGNCSAALFNGTAWTPFLLATKGNGAGSLAYVFAQNSNNFFKRGHHKLALGLIVLIGLAISLALLALIITAAVLAERYQRKRDGYLPAPTIIPADKNANMTRIPPEHLFDSVGPNRRSMGPAL</sequence>
<organism evidence="6 7">
    <name type="scientific">Trichodelitschia bisporula</name>
    <dbReference type="NCBI Taxonomy" id="703511"/>
    <lineage>
        <taxon>Eukaryota</taxon>
        <taxon>Fungi</taxon>
        <taxon>Dikarya</taxon>
        <taxon>Ascomycota</taxon>
        <taxon>Pezizomycotina</taxon>
        <taxon>Dothideomycetes</taxon>
        <taxon>Dothideomycetes incertae sedis</taxon>
        <taxon>Phaeotrichales</taxon>
        <taxon>Phaeotrichaceae</taxon>
        <taxon>Trichodelitschia</taxon>
    </lineage>
</organism>
<keyword evidence="2" id="KW-0732">Signal</keyword>
<evidence type="ECO:0000313" key="7">
    <source>
        <dbReference type="Proteomes" id="UP000799640"/>
    </source>
</evidence>
<keyword evidence="1" id="KW-0472">Membrane</keyword>
<dbReference type="Proteomes" id="UP000799640">
    <property type="component" value="Unassembled WGS sequence"/>
</dbReference>
<keyword evidence="7" id="KW-1185">Reference proteome</keyword>
<dbReference type="Pfam" id="PF20842">
    <property type="entry name" value="Rax2_2"/>
    <property type="match status" value="1"/>
</dbReference>
<dbReference type="InterPro" id="IPR024982">
    <property type="entry name" value="Rax2-like_C"/>
</dbReference>
<evidence type="ECO:0000256" key="1">
    <source>
        <dbReference type="SAM" id="Phobius"/>
    </source>
</evidence>
<feature type="domain" description="Rax2-like third" evidence="5">
    <location>
        <begin position="379"/>
        <end position="538"/>
    </location>
</feature>
<dbReference type="SUPFAM" id="SSF63829">
    <property type="entry name" value="Calcium-dependent phosphotriesterase"/>
    <property type="match status" value="1"/>
</dbReference>
<dbReference type="PANTHER" id="PTHR31778:SF2">
    <property type="entry name" value="BUD SITE SELECTION PROTEIN RAX2"/>
    <property type="match status" value="1"/>
</dbReference>
<evidence type="ECO:0000259" key="4">
    <source>
        <dbReference type="Pfam" id="PF20842"/>
    </source>
</evidence>
<evidence type="ECO:0000259" key="5">
    <source>
        <dbReference type="Pfam" id="PF20843"/>
    </source>
</evidence>
<feature type="chain" id="PRO_5026314937" evidence="2">
    <location>
        <begin position="26"/>
        <end position="1216"/>
    </location>
</feature>
<evidence type="ECO:0000313" key="6">
    <source>
        <dbReference type="EMBL" id="KAF2403827.1"/>
    </source>
</evidence>
<dbReference type="InterPro" id="IPR048266">
    <property type="entry name" value="Rax2-like_second"/>
</dbReference>
<name>A0A6G1I702_9PEZI</name>